<evidence type="ECO:0000313" key="2">
    <source>
        <dbReference type="Proteomes" id="UP001143364"/>
    </source>
</evidence>
<name>A0A9W6N404_9HYPH</name>
<reference evidence="1" key="2">
    <citation type="submission" date="2023-01" db="EMBL/GenBank/DDBJ databases">
        <authorList>
            <person name="Sun Q."/>
            <person name="Evtushenko L."/>
        </authorList>
    </citation>
    <scope>NUCLEOTIDE SEQUENCE</scope>
    <source>
        <strain evidence="1">VKM B-2555</strain>
    </source>
</reference>
<organism evidence="1 2">
    <name type="scientific">Methylopila jiangsuensis</name>
    <dbReference type="NCBI Taxonomy" id="586230"/>
    <lineage>
        <taxon>Bacteria</taxon>
        <taxon>Pseudomonadati</taxon>
        <taxon>Pseudomonadota</taxon>
        <taxon>Alphaproteobacteria</taxon>
        <taxon>Hyphomicrobiales</taxon>
        <taxon>Methylopilaceae</taxon>
        <taxon>Methylopila</taxon>
    </lineage>
</organism>
<gene>
    <name evidence="1" type="ORF">GCM10008171_20970</name>
</gene>
<evidence type="ECO:0000313" key="1">
    <source>
        <dbReference type="EMBL" id="GLK76843.1"/>
    </source>
</evidence>
<proteinExistence type="predicted"/>
<dbReference type="AlphaFoldDB" id="A0A9W6N404"/>
<dbReference type="Proteomes" id="UP001143364">
    <property type="component" value="Unassembled WGS sequence"/>
</dbReference>
<sequence>MLLLRVIEQAFRAFPGTGGLDILLRQEDSVITAGALHIRGERGGHVAQTALVLLLLVFRFT</sequence>
<reference evidence="1" key="1">
    <citation type="journal article" date="2014" name="Int. J. Syst. Evol. Microbiol.">
        <title>Complete genome sequence of Corynebacterium casei LMG S-19264T (=DSM 44701T), isolated from a smear-ripened cheese.</title>
        <authorList>
            <consortium name="US DOE Joint Genome Institute (JGI-PGF)"/>
            <person name="Walter F."/>
            <person name="Albersmeier A."/>
            <person name="Kalinowski J."/>
            <person name="Ruckert C."/>
        </authorList>
    </citation>
    <scope>NUCLEOTIDE SEQUENCE</scope>
    <source>
        <strain evidence="1">VKM B-2555</strain>
    </source>
</reference>
<dbReference type="EMBL" id="BSFK01000010">
    <property type="protein sequence ID" value="GLK76843.1"/>
    <property type="molecule type" value="Genomic_DNA"/>
</dbReference>
<protein>
    <submittedName>
        <fullName evidence="1">Uncharacterized protein</fullName>
    </submittedName>
</protein>
<comment type="caution">
    <text evidence="1">The sequence shown here is derived from an EMBL/GenBank/DDBJ whole genome shotgun (WGS) entry which is preliminary data.</text>
</comment>
<keyword evidence="2" id="KW-1185">Reference proteome</keyword>
<accession>A0A9W6N404</accession>